<evidence type="ECO:0008006" key="3">
    <source>
        <dbReference type="Google" id="ProtNLM"/>
    </source>
</evidence>
<sequence>MAKLEPKNELEAREILHSIRDEKGFMDAQTTGELEKLSGLARDNIEQTYRKYREIQAQYTTTYRFLFELIQNADDVSYSRAKAADTPPTVVFNLTRDRLIVELNEDGFTRANVEAICATGKSSKKKTALDDHIGEKGFGFKSVFAISENVHIQSGLWSFRFEHKEGQDGLGMVIPLDAEISAVSEGMTTRYTLLLANTSEVAYQELVTEIRGLDNVLFFIRQLQQISVKIAHLNGELEHVIIKKDLHLPRPNMITITRSTQFSGVSGVSEAPNDETDIRRYYHFADTVENLPKDARRQGRTKSRIEILLPVDDQHRPNPCELGEHVFAYLPLSPRIPQLPFLIQADFTTTGNRETIDMSKWNEALRNGIVSLFAKAISDITAQEHALNHKWLQFLPTKGMQHLWVPFRDDILKHLAQLPILQTRRERRLRKPDDLCILVAEDTFENKPLFEDLPDEVYLAAEYEKAHYESLKTLGVGYLTWEHLFNRLKADLRSSESKLRTIPPTSRWHAACASLLLELFEKAAYKNSPYRGHLKNIAIIPLRDNNQWMSSSGANNLHQKIYLPSSGGADVPTGLSLLVVDPGAIQFTERLKLFRELGVCECPQNEVRSLIQEAHRKLDRKGIDKAQGLFHDIFTHYGYLFDVGVPPEECKGQLLVPITAGLLKTTQAPLYFLSTAPHDTQQLLPEEFSQKDNKIAAFLDRGLVDCRRADAISNGITWLEWLKRATGARYFPALESSDSTRLSEAVLEIHRQSPQNFLRMLQAHWKDEYRDVVEGSAKVGGLLSDLNVPCESGEQHQIKSSYLPLPELKAKVTSSGTIQIFPFIQIPVAEGELDGLSLQHWLFLKHVKIRHEPGVMFYTLILFLMKDLAHFNFSQVSEVYAGIVSTALPRDEEMLRGIFTNESGICMPKSADGPWQWKPPSECLWEGPRFLTIKTPLVHEYDQSLERLFKHCLRIRGADVNDILKELEHRAKSIPEPTRAVEDVTMIYQYLIENFQSKADRDCIKAAFKSDSLIFANGDWRSLNDCIWKSEYELSGYQILDAIYPDLEQLFVGLLDVKIASPSLLAKDLIRLAKNSVPDTARIRTRLLQVGEVLGKCEINEELRQVLHKLQEEKILPISSTDEAAPLRSILDESYIPDHERYRSDIGAQCPMLDLSFSEVKTLAPFFAHFGFADYYLSTAVNEHTRAVGEMEEDSIFATMLQQRAYALYSCAAHHRSTRARPGDTLMFEQLSTLTAYRASEFSTELRLRLEDGNVVTVPSQKTLQVYYDEQANCIYTPIDKSQWRECFRKLLPSVLSKLIGAEGAKYQITLILDETQDLDGLLQDQDIQEVPWIPKPVIDSKSLRGLENMWSEEAVVEETLSRGRENGYTERTLIEDVRPPPPSDKAYATFLDHVIQQAQRHASCWSMQDLEHALSSLAISKQQFNHAEIFGNRDFYRDLHNDRIGTAGELFVFELLSGLGLPNFSIDNWRSNKRGIVRVVSKYSGLKSWYGKESGDLIYTDSDRSLTKWMKGQCEESFVAELENHQGPIRYLIEVKTTTGPCSREFYMAHKQFELMEDCSIGDVSGERLVYVLFRVYEVSSGDIGFRVFLDPWRLRKSELLFETTGQWEVQVR</sequence>
<dbReference type="Gene3D" id="3.30.565.10">
    <property type="entry name" value="Histidine kinase-like ATPase, C-terminal domain"/>
    <property type="match status" value="1"/>
</dbReference>
<dbReference type="PANTHER" id="PTHR32387">
    <property type="entry name" value="WU:FJ29H11"/>
    <property type="match status" value="1"/>
</dbReference>
<accession>A0A9P4R5X7</accession>
<dbReference type="NCBIfam" id="NF047352">
    <property type="entry name" value="P_loop_sacsin"/>
    <property type="match status" value="1"/>
</dbReference>
<gene>
    <name evidence="1" type="ORF">EJ04DRAFT_549620</name>
</gene>
<evidence type="ECO:0000313" key="2">
    <source>
        <dbReference type="Proteomes" id="UP000799444"/>
    </source>
</evidence>
<dbReference type="InterPro" id="IPR036890">
    <property type="entry name" value="HATPase_C_sf"/>
</dbReference>
<evidence type="ECO:0000313" key="1">
    <source>
        <dbReference type="EMBL" id="KAF2738695.1"/>
    </source>
</evidence>
<proteinExistence type="predicted"/>
<dbReference type="EMBL" id="ML996107">
    <property type="protein sequence ID" value="KAF2738695.1"/>
    <property type="molecule type" value="Genomic_DNA"/>
</dbReference>
<dbReference type="OrthoDB" id="1262810at2759"/>
<keyword evidence="2" id="KW-1185">Reference proteome</keyword>
<dbReference type="Proteomes" id="UP000799444">
    <property type="component" value="Unassembled WGS sequence"/>
</dbReference>
<dbReference type="PANTHER" id="PTHR32387:SF0">
    <property type="entry name" value="PROTEIN NO VEIN"/>
    <property type="match status" value="1"/>
</dbReference>
<protein>
    <recommendedName>
        <fullName evidence="3">Protein NO VEIN C-terminal domain-containing protein</fullName>
    </recommendedName>
</protein>
<name>A0A9P4R5X7_9PLEO</name>
<comment type="caution">
    <text evidence="1">The sequence shown here is derived from an EMBL/GenBank/DDBJ whole genome shotgun (WGS) entry which is preliminary data.</text>
</comment>
<dbReference type="InterPro" id="IPR052957">
    <property type="entry name" value="Auxin_embryo_med"/>
</dbReference>
<reference evidence="1" key="1">
    <citation type="journal article" date="2020" name="Stud. Mycol.">
        <title>101 Dothideomycetes genomes: a test case for predicting lifestyles and emergence of pathogens.</title>
        <authorList>
            <person name="Haridas S."/>
            <person name="Albert R."/>
            <person name="Binder M."/>
            <person name="Bloem J."/>
            <person name="Labutti K."/>
            <person name="Salamov A."/>
            <person name="Andreopoulos B."/>
            <person name="Baker S."/>
            <person name="Barry K."/>
            <person name="Bills G."/>
            <person name="Bluhm B."/>
            <person name="Cannon C."/>
            <person name="Castanera R."/>
            <person name="Culley D."/>
            <person name="Daum C."/>
            <person name="Ezra D."/>
            <person name="Gonzalez J."/>
            <person name="Henrissat B."/>
            <person name="Kuo A."/>
            <person name="Liang C."/>
            <person name="Lipzen A."/>
            <person name="Lutzoni F."/>
            <person name="Magnuson J."/>
            <person name="Mondo S."/>
            <person name="Nolan M."/>
            <person name="Ohm R."/>
            <person name="Pangilinan J."/>
            <person name="Park H.-J."/>
            <person name="Ramirez L."/>
            <person name="Alfaro M."/>
            <person name="Sun H."/>
            <person name="Tritt A."/>
            <person name="Yoshinaga Y."/>
            <person name="Zwiers L.-H."/>
            <person name="Turgeon B."/>
            <person name="Goodwin S."/>
            <person name="Spatafora J."/>
            <person name="Crous P."/>
            <person name="Grigoriev I."/>
        </authorList>
    </citation>
    <scope>NUCLEOTIDE SEQUENCE</scope>
    <source>
        <strain evidence="1">CBS 125425</strain>
    </source>
</reference>
<organism evidence="1 2">
    <name type="scientific">Polyplosphaeria fusca</name>
    <dbReference type="NCBI Taxonomy" id="682080"/>
    <lineage>
        <taxon>Eukaryota</taxon>
        <taxon>Fungi</taxon>
        <taxon>Dikarya</taxon>
        <taxon>Ascomycota</taxon>
        <taxon>Pezizomycotina</taxon>
        <taxon>Dothideomycetes</taxon>
        <taxon>Pleosporomycetidae</taxon>
        <taxon>Pleosporales</taxon>
        <taxon>Tetraplosphaeriaceae</taxon>
        <taxon>Polyplosphaeria</taxon>
    </lineage>
</organism>
<dbReference type="SUPFAM" id="SSF55874">
    <property type="entry name" value="ATPase domain of HSP90 chaperone/DNA topoisomerase II/histidine kinase"/>
    <property type="match status" value="1"/>
</dbReference>